<feature type="chain" id="PRO_5022104749" description="Calmodulin-binding protein" evidence="1">
    <location>
        <begin position="20"/>
        <end position="100"/>
    </location>
</feature>
<dbReference type="EMBL" id="CP036267">
    <property type="protein sequence ID" value="QDT34465.1"/>
    <property type="molecule type" value="Genomic_DNA"/>
</dbReference>
<evidence type="ECO:0000313" key="2">
    <source>
        <dbReference type="EMBL" id="QDT34465.1"/>
    </source>
</evidence>
<proteinExistence type="predicted"/>
<evidence type="ECO:0000256" key="1">
    <source>
        <dbReference type="SAM" id="SignalP"/>
    </source>
</evidence>
<keyword evidence="1" id="KW-0732">Signal</keyword>
<protein>
    <recommendedName>
        <fullName evidence="4">Calmodulin-binding protein</fullName>
    </recommendedName>
</protein>
<feature type="signal peptide" evidence="1">
    <location>
        <begin position="1"/>
        <end position="19"/>
    </location>
</feature>
<gene>
    <name evidence="2" type="ORF">Mal48_37250</name>
</gene>
<reference evidence="2 3" key="1">
    <citation type="submission" date="2019-02" db="EMBL/GenBank/DDBJ databases">
        <title>Deep-cultivation of Planctomycetes and their phenomic and genomic characterization uncovers novel biology.</title>
        <authorList>
            <person name="Wiegand S."/>
            <person name="Jogler M."/>
            <person name="Boedeker C."/>
            <person name="Pinto D."/>
            <person name="Vollmers J."/>
            <person name="Rivas-Marin E."/>
            <person name="Kohn T."/>
            <person name="Peeters S.H."/>
            <person name="Heuer A."/>
            <person name="Rast P."/>
            <person name="Oberbeckmann S."/>
            <person name="Bunk B."/>
            <person name="Jeske O."/>
            <person name="Meyerdierks A."/>
            <person name="Storesund J.E."/>
            <person name="Kallscheuer N."/>
            <person name="Luecker S."/>
            <person name="Lage O.M."/>
            <person name="Pohl T."/>
            <person name="Merkel B.J."/>
            <person name="Hornburger P."/>
            <person name="Mueller R.-W."/>
            <person name="Bruemmer F."/>
            <person name="Labrenz M."/>
            <person name="Spormann A.M."/>
            <person name="Op den Camp H."/>
            <person name="Overmann J."/>
            <person name="Amann R."/>
            <person name="Jetten M.S.M."/>
            <person name="Mascher T."/>
            <person name="Medema M.H."/>
            <person name="Devos D.P."/>
            <person name="Kaster A.-K."/>
            <person name="Ovreas L."/>
            <person name="Rohde M."/>
            <person name="Galperin M.Y."/>
            <person name="Jogler C."/>
        </authorList>
    </citation>
    <scope>NUCLEOTIDE SEQUENCE [LARGE SCALE GENOMIC DNA]</scope>
    <source>
        <strain evidence="2 3">Mal48</strain>
    </source>
</reference>
<accession>A0A517QS77</accession>
<name>A0A517QS77_9PLAN</name>
<organism evidence="2 3">
    <name type="scientific">Thalassoglobus polymorphus</name>
    <dbReference type="NCBI Taxonomy" id="2527994"/>
    <lineage>
        <taxon>Bacteria</taxon>
        <taxon>Pseudomonadati</taxon>
        <taxon>Planctomycetota</taxon>
        <taxon>Planctomycetia</taxon>
        <taxon>Planctomycetales</taxon>
        <taxon>Planctomycetaceae</taxon>
        <taxon>Thalassoglobus</taxon>
    </lineage>
</organism>
<dbReference type="RefSeq" id="WP_145202445.1">
    <property type="nucleotide sequence ID" value="NZ_CP036267.1"/>
</dbReference>
<evidence type="ECO:0008006" key="4">
    <source>
        <dbReference type="Google" id="ProtNLM"/>
    </source>
</evidence>
<dbReference type="OrthoDB" id="281093at2"/>
<dbReference type="Proteomes" id="UP000315724">
    <property type="component" value="Chromosome"/>
</dbReference>
<evidence type="ECO:0000313" key="3">
    <source>
        <dbReference type="Proteomes" id="UP000315724"/>
    </source>
</evidence>
<keyword evidence="3" id="KW-1185">Reference proteome</keyword>
<sequence precursor="true">MLKHTLLAGLCAIAFVAVAFVDTSEAEAAQPGQPSNWQRFYYYPYVYYPHNFQTQPESYDHLYYRYPQERRIPVYNTDWHNFYPKERPYHSGHHFRLDVF</sequence>
<dbReference type="KEGG" id="tpol:Mal48_37250"/>
<dbReference type="AlphaFoldDB" id="A0A517QS77"/>